<dbReference type="EnsemblMetazoa" id="CapteT99085">
    <property type="protein sequence ID" value="CapteP99085"/>
    <property type="gene ID" value="CapteG99085"/>
</dbReference>
<organism evidence="7">
    <name type="scientific">Capitella teleta</name>
    <name type="common">Polychaete worm</name>
    <dbReference type="NCBI Taxonomy" id="283909"/>
    <lineage>
        <taxon>Eukaryota</taxon>
        <taxon>Metazoa</taxon>
        <taxon>Spiralia</taxon>
        <taxon>Lophotrochozoa</taxon>
        <taxon>Annelida</taxon>
        <taxon>Polychaeta</taxon>
        <taxon>Sedentaria</taxon>
        <taxon>Scolecida</taxon>
        <taxon>Capitellidae</taxon>
        <taxon>Capitella</taxon>
    </lineage>
</organism>
<dbReference type="STRING" id="283909.R7UB64"/>
<feature type="domain" description="Sushi" evidence="6">
    <location>
        <begin position="1"/>
        <end position="40"/>
    </location>
</feature>
<dbReference type="CDD" id="cd00033">
    <property type="entry name" value="CCP"/>
    <property type="match status" value="2"/>
</dbReference>
<dbReference type="HOGENOM" id="CLU_020107_4_0_1"/>
<dbReference type="PROSITE" id="PS50923">
    <property type="entry name" value="SUSHI"/>
    <property type="match status" value="2"/>
</dbReference>
<keyword evidence="9" id="KW-1185">Reference proteome</keyword>
<keyword evidence="1 5" id="KW-0768">Sushi</keyword>
<evidence type="ECO:0000313" key="7">
    <source>
        <dbReference type="EMBL" id="ELU03361.1"/>
    </source>
</evidence>
<dbReference type="SUPFAM" id="SSF57535">
    <property type="entry name" value="Complement control module/SCR domain"/>
    <property type="match status" value="2"/>
</dbReference>
<dbReference type="OMA" id="SISYTCW"/>
<gene>
    <name evidence="7" type="ORF">CAPTEDRAFT_99085</name>
</gene>
<evidence type="ECO:0000256" key="5">
    <source>
        <dbReference type="PROSITE-ProRule" id="PRU00302"/>
    </source>
</evidence>
<dbReference type="InterPro" id="IPR035976">
    <property type="entry name" value="Sushi/SCR/CCP_sf"/>
</dbReference>
<feature type="disulfide bond" evidence="5">
    <location>
        <begin position="43"/>
        <end position="86"/>
    </location>
</feature>
<evidence type="ECO:0000256" key="2">
    <source>
        <dbReference type="ARBA" id="ARBA00022737"/>
    </source>
</evidence>
<keyword evidence="2" id="KW-0677">Repeat</keyword>
<accession>R7UB64</accession>
<evidence type="ECO:0000256" key="4">
    <source>
        <dbReference type="ARBA" id="ARBA00023180"/>
    </source>
</evidence>
<sequence>FEFRRSVVFTCQTGYTLSGQTTLASGANGNWSHPKPTCQKIQCPALVAPFHGSFGSVASGNVTYGTVVQYSCQTGYILQGPSNRTCKGTSATCSWTGTQPECARE</sequence>
<dbReference type="Proteomes" id="UP000014760">
    <property type="component" value="Unassembled WGS sequence"/>
</dbReference>
<dbReference type="EMBL" id="AMQN01008487">
    <property type="status" value="NOT_ANNOTATED_CDS"/>
    <property type="molecule type" value="Genomic_DNA"/>
</dbReference>
<reference evidence="7 9" key="2">
    <citation type="journal article" date="2013" name="Nature">
        <title>Insights into bilaterian evolution from three spiralian genomes.</title>
        <authorList>
            <person name="Simakov O."/>
            <person name="Marletaz F."/>
            <person name="Cho S.J."/>
            <person name="Edsinger-Gonzales E."/>
            <person name="Havlak P."/>
            <person name="Hellsten U."/>
            <person name="Kuo D.H."/>
            <person name="Larsson T."/>
            <person name="Lv J."/>
            <person name="Arendt D."/>
            <person name="Savage R."/>
            <person name="Osoegawa K."/>
            <person name="de Jong P."/>
            <person name="Grimwood J."/>
            <person name="Chapman J.A."/>
            <person name="Shapiro H."/>
            <person name="Aerts A."/>
            <person name="Otillar R.P."/>
            <person name="Terry A.Y."/>
            <person name="Boore J.L."/>
            <person name="Grigoriev I.V."/>
            <person name="Lindberg D.R."/>
            <person name="Seaver E.C."/>
            <person name="Weisblat D.A."/>
            <person name="Putnam N.H."/>
            <person name="Rokhsar D.S."/>
        </authorList>
    </citation>
    <scope>NUCLEOTIDE SEQUENCE</scope>
    <source>
        <strain evidence="7 9">I ESC-2004</strain>
    </source>
</reference>
<feature type="disulfide bond" evidence="5">
    <location>
        <begin position="11"/>
        <end position="38"/>
    </location>
</feature>
<dbReference type="PANTHER" id="PTHR19325:SF575">
    <property type="entry name" value="LOCOMOTION-RELATED PROTEIN HIKARU GENKI"/>
    <property type="match status" value="1"/>
</dbReference>
<dbReference type="Pfam" id="PF00084">
    <property type="entry name" value="Sushi"/>
    <property type="match status" value="2"/>
</dbReference>
<feature type="domain" description="Sushi" evidence="6">
    <location>
        <begin position="41"/>
        <end position="104"/>
    </location>
</feature>
<dbReference type="OrthoDB" id="9991441at2759"/>
<dbReference type="Gene3D" id="2.10.70.10">
    <property type="entry name" value="Complement Module, domain 1"/>
    <property type="match status" value="2"/>
</dbReference>
<dbReference type="InterPro" id="IPR000436">
    <property type="entry name" value="Sushi_SCR_CCP_dom"/>
</dbReference>
<protein>
    <recommendedName>
        <fullName evidence="6">Sushi domain-containing protein</fullName>
    </recommendedName>
</protein>
<evidence type="ECO:0000313" key="9">
    <source>
        <dbReference type="Proteomes" id="UP000014760"/>
    </source>
</evidence>
<reference evidence="9" key="1">
    <citation type="submission" date="2012-12" db="EMBL/GenBank/DDBJ databases">
        <authorList>
            <person name="Hellsten U."/>
            <person name="Grimwood J."/>
            <person name="Chapman J.A."/>
            <person name="Shapiro H."/>
            <person name="Aerts A."/>
            <person name="Otillar R.P."/>
            <person name="Terry A.Y."/>
            <person name="Boore J.L."/>
            <person name="Simakov O."/>
            <person name="Marletaz F."/>
            <person name="Cho S.-J."/>
            <person name="Edsinger-Gonzales E."/>
            <person name="Havlak P."/>
            <person name="Kuo D.-H."/>
            <person name="Larsson T."/>
            <person name="Lv J."/>
            <person name="Arendt D."/>
            <person name="Savage R."/>
            <person name="Osoegawa K."/>
            <person name="de Jong P."/>
            <person name="Lindberg D.R."/>
            <person name="Seaver E.C."/>
            <person name="Weisblat D.A."/>
            <person name="Putnam N.H."/>
            <person name="Grigoriev I.V."/>
            <person name="Rokhsar D.S."/>
        </authorList>
    </citation>
    <scope>NUCLEOTIDE SEQUENCE</scope>
    <source>
        <strain evidence="9">I ESC-2004</strain>
    </source>
</reference>
<dbReference type="AlphaFoldDB" id="R7UB64"/>
<reference evidence="8" key="3">
    <citation type="submission" date="2015-06" db="UniProtKB">
        <authorList>
            <consortium name="EnsemblMetazoa"/>
        </authorList>
    </citation>
    <scope>IDENTIFICATION</scope>
</reference>
<dbReference type="PANTHER" id="PTHR19325">
    <property type="entry name" value="COMPLEMENT COMPONENT-RELATED SUSHI DOMAIN-CONTAINING"/>
    <property type="match status" value="1"/>
</dbReference>
<dbReference type="EMBL" id="KB303236">
    <property type="protein sequence ID" value="ELU03361.1"/>
    <property type="molecule type" value="Genomic_DNA"/>
</dbReference>
<dbReference type="InterPro" id="IPR050350">
    <property type="entry name" value="Compl-Cell_Adhes-Reg"/>
</dbReference>
<keyword evidence="3 5" id="KW-1015">Disulfide bond</keyword>
<evidence type="ECO:0000256" key="1">
    <source>
        <dbReference type="ARBA" id="ARBA00022659"/>
    </source>
</evidence>
<evidence type="ECO:0000259" key="6">
    <source>
        <dbReference type="PROSITE" id="PS50923"/>
    </source>
</evidence>
<comment type="caution">
    <text evidence="5">Lacks conserved residue(s) required for the propagation of feature annotation.</text>
</comment>
<keyword evidence="4" id="KW-0325">Glycoprotein</keyword>
<name>R7UB64_CAPTE</name>
<feature type="non-terminal residue" evidence="7">
    <location>
        <position position="1"/>
    </location>
</feature>
<evidence type="ECO:0000256" key="3">
    <source>
        <dbReference type="ARBA" id="ARBA00023157"/>
    </source>
</evidence>
<evidence type="ECO:0000313" key="8">
    <source>
        <dbReference type="EnsemblMetazoa" id="CapteP99085"/>
    </source>
</evidence>
<proteinExistence type="predicted"/>
<dbReference type="SMART" id="SM00032">
    <property type="entry name" value="CCP"/>
    <property type="match status" value="1"/>
</dbReference>